<dbReference type="AlphaFoldDB" id="A0AAJ4TDB3"/>
<dbReference type="CDD" id="cd00293">
    <property type="entry name" value="USP-like"/>
    <property type="match status" value="1"/>
</dbReference>
<dbReference type="Pfam" id="PF00582">
    <property type="entry name" value="Usp"/>
    <property type="match status" value="1"/>
</dbReference>
<evidence type="ECO:0000313" key="2">
    <source>
        <dbReference type="EMBL" id="QTG16828.1"/>
    </source>
</evidence>
<feature type="domain" description="UspA" evidence="1">
    <location>
        <begin position="183"/>
        <end position="251"/>
    </location>
</feature>
<dbReference type="InterPro" id="IPR006016">
    <property type="entry name" value="UspA"/>
</dbReference>
<accession>A0AAJ4TDB3</accession>
<sequence>MDFNLADAMESHLSVLLIGIASPPPVGAHMESVSAAWLDERQADQDRLARQVFALENYLKGKISSFDIEEAYTEIFNLDNVVGYRAQFADAVAIGPDILNDPGVRDAILDGALFHAGVPILVDPLRSLSWDKNSVLIAWSDAPETAAAVRASVPFLKRARSVEIIVVDPDDDRELAPGLRSYLSHQQINASIESIKSEGRTIAETIETYAERLQSSLIVMGAYGHSRLRERIFGGVTRTMIEKTRRPLLLAK</sequence>
<name>A0AAJ4TDB3_AGRTU</name>
<dbReference type="Gene3D" id="3.40.50.12370">
    <property type="match status" value="1"/>
</dbReference>
<evidence type="ECO:0000313" key="3">
    <source>
        <dbReference type="Proteomes" id="UP000663946"/>
    </source>
</evidence>
<dbReference type="EMBL" id="CP049218">
    <property type="protein sequence ID" value="QTG16828.1"/>
    <property type="molecule type" value="Genomic_DNA"/>
</dbReference>
<proteinExistence type="predicted"/>
<dbReference type="SUPFAM" id="SSF52402">
    <property type="entry name" value="Adenine nucleotide alpha hydrolases-like"/>
    <property type="match status" value="1"/>
</dbReference>
<keyword evidence="2" id="KW-0614">Plasmid</keyword>
<geneLocation type="plasmid" evidence="2 3">
    <name>pQ15_94_1</name>
</geneLocation>
<evidence type="ECO:0000259" key="1">
    <source>
        <dbReference type="Pfam" id="PF00582"/>
    </source>
</evidence>
<reference evidence="2" key="1">
    <citation type="submission" date="2020-02" db="EMBL/GenBank/DDBJ databases">
        <title>Unexpected conservation and global transmission of agrobacterial virulence plasmids.</title>
        <authorList>
            <person name="Weisberg A.J."/>
            <person name="Davis E.W. II"/>
            <person name="Tabima J.R."/>
            <person name="Belcher M.S."/>
            <person name="Miller M."/>
            <person name="Kuo C.-H."/>
            <person name="Loper J.E."/>
            <person name="Grunwald N.J."/>
            <person name="Putnam M.L."/>
            <person name="Chang J.H."/>
        </authorList>
    </citation>
    <scope>NUCLEOTIDE SEQUENCE</scope>
    <source>
        <strain evidence="2">Q15/94</strain>
        <plasmid evidence="2">pQ15_94_1</plasmid>
    </source>
</reference>
<organism evidence="2 3">
    <name type="scientific">Agrobacterium tumefaciens</name>
    <dbReference type="NCBI Taxonomy" id="358"/>
    <lineage>
        <taxon>Bacteria</taxon>
        <taxon>Pseudomonadati</taxon>
        <taxon>Pseudomonadota</taxon>
        <taxon>Alphaproteobacteria</taxon>
        <taxon>Hyphomicrobiales</taxon>
        <taxon>Rhizobiaceae</taxon>
        <taxon>Rhizobium/Agrobacterium group</taxon>
        <taxon>Agrobacterium</taxon>
        <taxon>Agrobacterium tumefaciens complex</taxon>
    </lineage>
</organism>
<dbReference type="Proteomes" id="UP000663946">
    <property type="component" value="Plasmid pQ15_94_1"/>
</dbReference>
<gene>
    <name evidence="2" type="ORF">G6M86_25995</name>
</gene>
<protein>
    <submittedName>
        <fullName evidence="2">Universal stress protein</fullName>
    </submittedName>
</protein>